<sequence>MAKIDKSTRRRRPSADNKATETSGPAKRPDDDAGLAVSRFFSTDGGGSGDGAAILTLRSAPLFLPPFGPVLGRDVIIIIVTIKLSGGKQF</sequence>
<gene>
    <name evidence="2" type="ORF">ZHAS_00008675</name>
</gene>
<keyword evidence="4" id="KW-1185">Reference proteome</keyword>
<feature type="region of interest" description="Disordered" evidence="1">
    <location>
        <begin position="1"/>
        <end position="39"/>
    </location>
</feature>
<dbReference type="EnsemblMetazoa" id="ASIC008675-RA">
    <property type="protein sequence ID" value="ASIC008675-PA"/>
    <property type="gene ID" value="ASIC008675"/>
</dbReference>
<evidence type="ECO:0000256" key="1">
    <source>
        <dbReference type="SAM" id="MobiDB-lite"/>
    </source>
</evidence>
<dbReference type="AlphaFoldDB" id="A0A084VSV9"/>
<accession>A0A084VSV9</accession>
<evidence type="ECO:0000313" key="2">
    <source>
        <dbReference type="EMBL" id="KFB41053.1"/>
    </source>
</evidence>
<name>A0A084VSV9_ANOSI</name>
<feature type="compositionally biased region" description="Basic and acidic residues" evidence="1">
    <location>
        <begin position="1"/>
        <end position="19"/>
    </location>
</feature>
<dbReference type="Proteomes" id="UP000030765">
    <property type="component" value="Unassembled WGS sequence"/>
</dbReference>
<evidence type="ECO:0000313" key="4">
    <source>
        <dbReference type="Proteomes" id="UP000030765"/>
    </source>
</evidence>
<dbReference type="VEuPathDB" id="VectorBase:ASIC008675"/>
<dbReference type="EMBL" id="ATLV01016144">
    <property type="status" value="NOT_ANNOTATED_CDS"/>
    <property type="molecule type" value="Genomic_DNA"/>
</dbReference>
<protein>
    <submittedName>
        <fullName evidence="2 3">Uncharacterized protein</fullName>
    </submittedName>
</protein>
<dbReference type="EMBL" id="KE525057">
    <property type="protein sequence ID" value="KFB41053.1"/>
    <property type="molecule type" value="Genomic_DNA"/>
</dbReference>
<reference evidence="3" key="2">
    <citation type="submission" date="2020-05" db="UniProtKB">
        <authorList>
            <consortium name="EnsemblMetazoa"/>
        </authorList>
    </citation>
    <scope>IDENTIFICATION</scope>
</reference>
<reference evidence="2 4" key="1">
    <citation type="journal article" date="2014" name="BMC Genomics">
        <title>Genome sequence of Anopheles sinensis provides insight into genetics basis of mosquito competence for malaria parasites.</title>
        <authorList>
            <person name="Zhou D."/>
            <person name="Zhang D."/>
            <person name="Ding G."/>
            <person name="Shi L."/>
            <person name="Hou Q."/>
            <person name="Ye Y."/>
            <person name="Xu Y."/>
            <person name="Zhou H."/>
            <person name="Xiong C."/>
            <person name="Li S."/>
            <person name="Yu J."/>
            <person name="Hong S."/>
            <person name="Yu X."/>
            <person name="Zou P."/>
            <person name="Chen C."/>
            <person name="Chang X."/>
            <person name="Wang W."/>
            <person name="Lv Y."/>
            <person name="Sun Y."/>
            <person name="Ma L."/>
            <person name="Shen B."/>
            <person name="Zhu C."/>
        </authorList>
    </citation>
    <scope>NUCLEOTIDE SEQUENCE [LARGE SCALE GENOMIC DNA]</scope>
</reference>
<organism evidence="2">
    <name type="scientific">Anopheles sinensis</name>
    <name type="common">Mosquito</name>
    <dbReference type="NCBI Taxonomy" id="74873"/>
    <lineage>
        <taxon>Eukaryota</taxon>
        <taxon>Metazoa</taxon>
        <taxon>Ecdysozoa</taxon>
        <taxon>Arthropoda</taxon>
        <taxon>Hexapoda</taxon>
        <taxon>Insecta</taxon>
        <taxon>Pterygota</taxon>
        <taxon>Neoptera</taxon>
        <taxon>Endopterygota</taxon>
        <taxon>Diptera</taxon>
        <taxon>Nematocera</taxon>
        <taxon>Culicoidea</taxon>
        <taxon>Culicidae</taxon>
        <taxon>Anophelinae</taxon>
        <taxon>Anopheles</taxon>
    </lineage>
</organism>
<proteinExistence type="predicted"/>
<evidence type="ECO:0000313" key="3">
    <source>
        <dbReference type="EnsemblMetazoa" id="ASIC008675-PA"/>
    </source>
</evidence>